<dbReference type="OrthoDB" id="10049742at2759"/>
<protein>
    <submittedName>
        <fullName evidence="4">Uncharacterized protein</fullName>
    </submittedName>
</protein>
<feature type="repeat" description="NHL" evidence="2">
    <location>
        <begin position="889"/>
        <end position="925"/>
    </location>
</feature>
<dbReference type="Gene3D" id="2.120.10.30">
    <property type="entry name" value="TolB, C-terminal domain"/>
    <property type="match status" value="2"/>
</dbReference>
<evidence type="ECO:0000256" key="1">
    <source>
        <dbReference type="ARBA" id="ARBA00022737"/>
    </source>
</evidence>
<evidence type="ECO:0000313" key="5">
    <source>
        <dbReference type="Proteomes" id="UP000663891"/>
    </source>
</evidence>
<dbReference type="PROSITE" id="PS51125">
    <property type="entry name" value="NHL"/>
    <property type="match status" value="1"/>
</dbReference>
<evidence type="ECO:0000313" key="4">
    <source>
        <dbReference type="EMBL" id="CAF1414346.1"/>
    </source>
</evidence>
<dbReference type="SUPFAM" id="SSF101898">
    <property type="entry name" value="NHL repeat"/>
    <property type="match status" value="1"/>
</dbReference>
<dbReference type="Pfam" id="PF01436">
    <property type="entry name" value="NHL"/>
    <property type="match status" value="2"/>
</dbReference>
<keyword evidence="1" id="KW-0677">Repeat</keyword>
<evidence type="ECO:0000256" key="2">
    <source>
        <dbReference type="PROSITE-ProRule" id="PRU00504"/>
    </source>
</evidence>
<dbReference type="CDD" id="cd05819">
    <property type="entry name" value="NHL"/>
    <property type="match status" value="1"/>
</dbReference>
<proteinExistence type="predicted"/>
<dbReference type="PANTHER" id="PTHR46601:SF1">
    <property type="entry name" value="ADF-H DOMAIN-CONTAINING PROTEIN"/>
    <property type="match status" value="1"/>
</dbReference>
<dbReference type="InterPro" id="IPR001258">
    <property type="entry name" value="NHL_repeat"/>
</dbReference>
<dbReference type="Proteomes" id="UP000663891">
    <property type="component" value="Unassembled WGS sequence"/>
</dbReference>
<organism evidence="4 5">
    <name type="scientific">Adineta steineri</name>
    <dbReference type="NCBI Taxonomy" id="433720"/>
    <lineage>
        <taxon>Eukaryota</taxon>
        <taxon>Metazoa</taxon>
        <taxon>Spiralia</taxon>
        <taxon>Gnathifera</taxon>
        <taxon>Rotifera</taxon>
        <taxon>Eurotatoria</taxon>
        <taxon>Bdelloidea</taxon>
        <taxon>Adinetida</taxon>
        <taxon>Adinetidae</taxon>
        <taxon>Adineta</taxon>
    </lineage>
</organism>
<name>A0A815LYU8_9BILA</name>
<reference evidence="4" key="1">
    <citation type="submission" date="2021-02" db="EMBL/GenBank/DDBJ databases">
        <authorList>
            <person name="Nowell W R."/>
        </authorList>
    </citation>
    <scope>NUCLEOTIDE SEQUENCE</scope>
</reference>
<sequence>MARRTTIWCAHPTRHQNCTKVGYKVTHPKGKRVISKQVAQYIQMYYGRGVGKSKLTIQEGDFLCTGCYDYECKKMNQKYKPTEKKEGVVENHVEHEANELSYSSNISEEQPDNKDEVLSSSISSNASIKQLIYKQEVVELLNNVFELLNIERVVDIRHRDKLHANIDQVYVKLYDLCDNILNLESSSNSNNIKRFLSGVTLNDYQTLIDGLKQLFFISNKEQQIQLLTIAPLDWGRKKIEYFFNSTEHQSKEAIKLRYLYGLLARPTYFSGNKPLSTDIIDQVINFYEDDRISRQSSNKKDKIKVNGEDKIFRFMDMSIGDSYLVFKNEFTTILISHSKFYALRPKWVKINCHSQGCLCIYHENFQLLLEALNNRNKTKLNLQQIINSTLCTSHTEECYTKECEDCGDRLPSIIIKPTCKGDPDDEDNEIRWLNWIRILGKVSLQEISGNIATLLGNIDQQWSIILHHHYIKEQQKQYIAELKKKSNDKDYAVVNCDFAENYALVPQREVQAAHWFQQQIAIFTIHVKIGEFHMNIAGISDYLDHDTSFVHCCQKKIIAIIKDKFPLVKKIVYVSDGAAMHFKNKYNMYNLSCHKEEFGLEAEWVFTPTGHGRSVVDEKLLTSTTSDNNTKWKQNASTVAGGNDHGNELNQLEYPLGIYVDDDDHSIYIVDTGNNRIVRWEFGADKGEIVAGENGREHKIDRLFHPTDVILDKEKKYLIICDQGNFRVVKWSRQNSQDRQILIHPISCYGLAIDNNGDLYISDCENHQVIRWQDGDAKGTPVAGGNGQGNEINQLSCPGYIFVDKNHSVYVADQGNDRVMKWMKNAIEGILIAPGQISDKIPSSMVAPTGVIVDYMGNVYVSKFVSHQIIRWLPGTIEGTPVVGKKEDGSEPTQLSHPYDLSFDRQGNLYIVDQYNARIQKFDIDLD</sequence>
<dbReference type="PANTHER" id="PTHR46601">
    <property type="entry name" value="ULP_PROTEASE DOMAIN-CONTAINING PROTEIN"/>
    <property type="match status" value="1"/>
</dbReference>
<dbReference type="InterPro" id="IPR011042">
    <property type="entry name" value="6-blade_b-propeller_TolB-like"/>
</dbReference>
<evidence type="ECO:0000256" key="3">
    <source>
        <dbReference type="SAM" id="MobiDB-lite"/>
    </source>
</evidence>
<dbReference type="AlphaFoldDB" id="A0A815LYU8"/>
<dbReference type="EMBL" id="CAJNON010000994">
    <property type="protein sequence ID" value="CAF1414346.1"/>
    <property type="molecule type" value="Genomic_DNA"/>
</dbReference>
<feature type="region of interest" description="Disordered" evidence="3">
    <location>
        <begin position="99"/>
        <end position="118"/>
    </location>
</feature>
<gene>
    <name evidence="4" type="ORF">VCS650_LOCUS37311</name>
</gene>
<accession>A0A815LYU8</accession>
<comment type="caution">
    <text evidence="4">The sequence shown here is derived from an EMBL/GenBank/DDBJ whole genome shotgun (WGS) entry which is preliminary data.</text>
</comment>